<dbReference type="Gene3D" id="1.10.1740.10">
    <property type="match status" value="1"/>
</dbReference>
<dbReference type="STRING" id="327939.BIW53_09195"/>
<reference evidence="8 9" key="1">
    <citation type="submission" date="2016-10" db="EMBL/GenBank/DDBJ databases">
        <title>Pseudoalteromonas amylolytica sp. nov., isolated from the surface seawater.</title>
        <authorList>
            <person name="Wu Y.-H."/>
            <person name="Cheng H."/>
            <person name="Jin X.-B."/>
            <person name="Wang C.-S."/>
            <person name="Xu X.-W."/>
        </authorList>
    </citation>
    <scope>NUCLEOTIDE SEQUENCE [LARGE SCALE GENOMIC DNA]</scope>
    <source>
        <strain evidence="8 9">JCM 12483</strain>
    </source>
</reference>
<evidence type="ECO:0000256" key="1">
    <source>
        <dbReference type="ARBA" id="ARBA00010641"/>
    </source>
</evidence>
<feature type="domain" description="RNA polymerase sigma-70 region 2" evidence="6">
    <location>
        <begin position="25"/>
        <end position="86"/>
    </location>
</feature>
<proteinExistence type="inferred from homology"/>
<dbReference type="InterPro" id="IPR007627">
    <property type="entry name" value="RNA_pol_sigma70_r2"/>
</dbReference>
<evidence type="ECO:0008006" key="10">
    <source>
        <dbReference type="Google" id="ProtNLM"/>
    </source>
</evidence>
<dbReference type="PANTHER" id="PTHR43133:SF8">
    <property type="entry name" value="RNA POLYMERASE SIGMA FACTOR HI_1459-RELATED"/>
    <property type="match status" value="1"/>
</dbReference>
<evidence type="ECO:0000313" key="8">
    <source>
        <dbReference type="EMBL" id="OHU95968.1"/>
    </source>
</evidence>
<feature type="domain" description="RNA polymerase sigma factor 70 region 4 type 2" evidence="7">
    <location>
        <begin position="116"/>
        <end position="162"/>
    </location>
</feature>
<keyword evidence="3" id="KW-0731">Sigma factor</keyword>
<gene>
    <name evidence="8" type="ORF">BIW53_09195</name>
</gene>
<dbReference type="Proteomes" id="UP000180253">
    <property type="component" value="Unassembled WGS sequence"/>
</dbReference>
<dbReference type="InterPro" id="IPR039425">
    <property type="entry name" value="RNA_pol_sigma-70-like"/>
</dbReference>
<dbReference type="EMBL" id="MNAN01000028">
    <property type="protein sequence ID" value="OHU95968.1"/>
    <property type="molecule type" value="Genomic_DNA"/>
</dbReference>
<keyword evidence="9" id="KW-1185">Reference proteome</keyword>
<keyword evidence="4" id="KW-0238">DNA-binding</keyword>
<evidence type="ECO:0000256" key="3">
    <source>
        <dbReference type="ARBA" id="ARBA00023082"/>
    </source>
</evidence>
<evidence type="ECO:0000259" key="7">
    <source>
        <dbReference type="Pfam" id="PF08281"/>
    </source>
</evidence>
<evidence type="ECO:0000313" key="9">
    <source>
        <dbReference type="Proteomes" id="UP000180253"/>
    </source>
</evidence>
<name>A0A1S1N8Y2_9GAMM</name>
<dbReference type="NCBIfam" id="TIGR02937">
    <property type="entry name" value="sigma70-ECF"/>
    <property type="match status" value="1"/>
</dbReference>
<dbReference type="Pfam" id="PF04542">
    <property type="entry name" value="Sigma70_r2"/>
    <property type="match status" value="1"/>
</dbReference>
<keyword evidence="2" id="KW-0805">Transcription regulation</keyword>
<dbReference type="Gene3D" id="1.10.10.10">
    <property type="entry name" value="Winged helix-like DNA-binding domain superfamily/Winged helix DNA-binding domain"/>
    <property type="match status" value="1"/>
</dbReference>
<organism evidence="8 9">
    <name type="scientific">Pseudoalteromonas byunsanensis</name>
    <dbReference type="NCBI Taxonomy" id="327939"/>
    <lineage>
        <taxon>Bacteria</taxon>
        <taxon>Pseudomonadati</taxon>
        <taxon>Pseudomonadota</taxon>
        <taxon>Gammaproteobacteria</taxon>
        <taxon>Alteromonadales</taxon>
        <taxon>Pseudoalteromonadaceae</taxon>
        <taxon>Pseudoalteromonas</taxon>
    </lineage>
</organism>
<dbReference type="RefSeq" id="WP_070991537.1">
    <property type="nucleotide sequence ID" value="NZ_CBCSHD010000001.1"/>
</dbReference>
<keyword evidence="5" id="KW-0804">Transcription</keyword>
<dbReference type="GO" id="GO:0006352">
    <property type="term" value="P:DNA-templated transcription initiation"/>
    <property type="evidence" value="ECO:0007669"/>
    <property type="project" value="InterPro"/>
</dbReference>
<dbReference type="SUPFAM" id="SSF88946">
    <property type="entry name" value="Sigma2 domain of RNA polymerase sigma factors"/>
    <property type="match status" value="1"/>
</dbReference>
<accession>A0A1S1N8Y2</accession>
<comment type="similarity">
    <text evidence="1">Belongs to the sigma-70 factor family. ECF subfamily.</text>
</comment>
<dbReference type="GO" id="GO:0016987">
    <property type="term" value="F:sigma factor activity"/>
    <property type="evidence" value="ECO:0007669"/>
    <property type="project" value="UniProtKB-KW"/>
</dbReference>
<dbReference type="InterPro" id="IPR013324">
    <property type="entry name" value="RNA_pol_sigma_r3/r4-like"/>
</dbReference>
<dbReference type="Pfam" id="PF08281">
    <property type="entry name" value="Sigma70_r4_2"/>
    <property type="match status" value="1"/>
</dbReference>
<sequence>MVNKHMKHEPIATEQDLLTHLSEARPILHRFCTRITGSVFDGEDLVQATLLRAYQGLAQSIPINNLQAWLFKLASNLMIDNHRATQARPEGYTVAHDNINSDKMINDAALDDLDWLMTLPPIQRSVLVLNNGFGYSAQQSAALLHTTEDAIKSALARARGQLKGYIPSATKTISDDDTRRLKLYTELFNQRKFDELLSLTIDEIKLDMVAKAQMHGKKDIQFYFSNYDTLTNWHAEPGIVEGKPAVLVFEPKISKTTPQYVVLLEYAADALKRLQDFRYARYVMESAKWQVV</sequence>
<evidence type="ECO:0000256" key="4">
    <source>
        <dbReference type="ARBA" id="ARBA00023125"/>
    </source>
</evidence>
<protein>
    <recommendedName>
        <fullName evidence="10">RNA polymerase subunit sigma-70</fullName>
    </recommendedName>
</protein>
<dbReference type="AlphaFoldDB" id="A0A1S1N8Y2"/>
<comment type="caution">
    <text evidence="8">The sequence shown here is derived from an EMBL/GenBank/DDBJ whole genome shotgun (WGS) entry which is preliminary data.</text>
</comment>
<dbReference type="InterPro" id="IPR014284">
    <property type="entry name" value="RNA_pol_sigma-70_dom"/>
</dbReference>
<dbReference type="GO" id="GO:0003677">
    <property type="term" value="F:DNA binding"/>
    <property type="evidence" value="ECO:0007669"/>
    <property type="project" value="UniProtKB-KW"/>
</dbReference>
<dbReference type="InterPro" id="IPR036388">
    <property type="entry name" value="WH-like_DNA-bd_sf"/>
</dbReference>
<evidence type="ECO:0000256" key="2">
    <source>
        <dbReference type="ARBA" id="ARBA00023015"/>
    </source>
</evidence>
<dbReference type="PANTHER" id="PTHR43133">
    <property type="entry name" value="RNA POLYMERASE ECF-TYPE SIGMA FACTO"/>
    <property type="match status" value="1"/>
</dbReference>
<dbReference type="InterPro" id="IPR013249">
    <property type="entry name" value="RNA_pol_sigma70_r4_t2"/>
</dbReference>
<evidence type="ECO:0000256" key="5">
    <source>
        <dbReference type="ARBA" id="ARBA00023163"/>
    </source>
</evidence>
<evidence type="ECO:0000259" key="6">
    <source>
        <dbReference type="Pfam" id="PF04542"/>
    </source>
</evidence>
<dbReference type="SUPFAM" id="SSF88659">
    <property type="entry name" value="Sigma3 and sigma4 domains of RNA polymerase sigma factors"/>
    <property type="match status" value="1"/>
</dbReference>
<dbReference type="InterPro" id="IPR013325">
    <property type="entry name" value="RNA_pol_sigma_r2"/>
</dbReference>